<feature type="domain" description="Tyr recombinase" evidence="5">
    <location>
        <begin position="224"/>
        <end position="399"/>
    </location>
</feature>
<dbReference type="SUPFAM" id="SSF56349">
    <property type="entry name" value="DNA breaking-rejoining enzymes"/>
    <property type="match status" value="1"/>
</dbReference>
<dbReference type="InterPro" id="IPR025166">
    <property type="entry name" value="Integrase_DNA_bind_dom"/>
</dbReference>
<dbReference type="Pfam" id="PF13356">
    <property type="entry name" value="Arm-DNA-bind_3"/>
    <property type="match status" value="1"/>
</dbReference>
<evidence type="ECO:0000256" key="4">
    <source>
        <dbReference type="ARBA" id="ARBA00023172"/>
    </source>
</evidence>
<dbReference type="OrthoDB" id="9795573at2"/>
<dbReference type="InterPro" id="IPR053876">
    <property type="entry name" value="Phage_int_M"/>
</dbReference>
<comment type="caution">
    <text evidence="6">The sequence shown here is derived from an EMBL/GenBank/DDBJ whole genome shotgun (WGS) entry which is preliminary data.</text>
</comment>
<dbReference type="Pfam" id="PF00589">
    <property type="entry name" value="Phage_integrase"/>
    <property type="match status" value="1"/>
</dbReference>
<evidence type="ECO:0000256" key="3">
    <source>
        <dbReference type="ARBA" id="ARBA00023125"/>
    </source>
</evidence>
<name>A0A0D7F438_RHOPL</name>
<dbReference type="InterPro" id="IPR013762">
    <property type="entry name" value="Integrase-like_cat_sf"/>
</dbReference>
<organism evidence="6 7">
    <name type="scientific">Rhodopseudomonas palustris</name>
    <dbReference type="NCBI Taxonomy" id="1076"/>
    <lineage>
        <taxon>Bacteria</taxon>
        <taxon>Pseudomonadati</taxon>
        <taxon>Pseudomonadota</taxon>
        <taxon>Alphaproteobacteria</taxon>
        <taxon>Hyphomicrobiales</taxon>
        <taxon>Nitrobacteraceae</taxon>
        <taxon>Rhodopseudomonas</taxon>
    </lineage>
</organism>
<accession>A0A0D7F438</accession>
<evidence type="ECO:0000256" key="2">
    <source>
        <dbReference type="ARBA" id="ARBA00022908"/>
    </source>
</evidence>
<dbReference type="InterPro" id="IPR002104">
    <property type="entry name" value="Integrase_catalytic"/>
</dbReference>
<dbReference type="PROSITE" id="PS51898">
    <property type="entry name" value="TYR_RECOMBINASE"/>
    <property type="match status" value="1"/>
</dbReference>
<dbReference type="AlphaFoldDB" id="A0A0D7F438"/>
<dbReference type="PATRIC" id="fig|1076.23.peg.4528"/>
<dbReference type="Gene3D" id="1.10.150.130">
    <property type="match status" value="1"/>
</dbReference>
<evidence type="ECO:0000313" key="7">
    <source>
        <dbReference type="Proteomes" id="UP000032515"/>
    </source>
</evidence>
<dbReference type="GO" id="GO:0006310">
    <property type="term" value="P:DNA recombination"/>
    <property type="evidence" value="ECO:0007669"/>
    <property type="project" value="UniProtKB-KW"/>
</dbReference>
<evidence type="ECO:0000259" key="5">
    <source>
        <dbReference type="PROSITE" id="PS51898"/>
    </source>
</evidence>
<sequence>MPLRAEDLDDHLRPGRYADGGNLYFVVGRKGERRWAFVYKSRVLKNKAGTGKTVELGLGGAPYRAKEGVSLAEARRRAKAARRLLEDGKDPLIEKRAAAVAAVAVVKAEVAAATTFGGYCDAFVARKTEEFGNPVHRRQWESTMATYCAPLRTTAIQDIDTAAVLGVLEPIWTRIPETASRVRARLEKVLSAATVDGLRTGDNPARWVNHLEFKLSARKGSDVKNHAALGYADMPGFMVELRKLTSVSARALEFAILTAARTGETIGATWSEIDVKQRLWIIPADRMKASKEHRVPLTERVIEILQDIRKISKTKPTDYVFQSSASGRGLSNMALLQCLRGIRAGVTTHGMRSAFRDWAGDQTKHDQETIEFSLAHVKGDKAEAAYRRGTALDKRRALLVDWESYLAGRVTL</sequence>
<reference evidence="6 7" key="1">
    <citation type="submission" date="2014-11" db="EMBL/GenBank/DDBJ databases">
        <title>Genomics and ecophysiology of heterotrophic nitrogen fixing bacteria isolated from estuarine surface water.</title>
        <authorList>
            <person name="Bentzon-Tilia M."/>
            <person name="Severin I."/>
            <person name="Hansen L.H."/>
            <person name="Riemann L."/>
        </authorList>
    </citation>
    <scope>NUCLEOTIDE SEQUENCE [LARGE SCALE GENOMIC DNA]</scope>
    <source>
        <strain evidence="6 7">BAL398</strain>
    </source>
</reference>
<dbReference type="Gene3D" id="3.30.160.390">
    <property type="entry name" value="Integrase, DNA-binding domain"/>
    <property type="match status" value="1"/>
</dbReference>
<gene>
    <name evidence="6" type="ORF">OO17_02155</name>
</gene>
<dbReference type="Proteomes" id="UP000032515">
    <property type="component" value="Unassembled WGS sequence"/>
</dbReference>
<dbReference type="Pfam" id="PF22022">
    <property type="entry name" value="Phage_int_M"/>
    <property type="match status" value="1"/>
</dbReference>
<dbReference type="InterPro" id="IPR010998">
    <property type="entry name" value="Integrase_recombinase_N"/>
</dbReference>
<keyword evidence="2" id="KW-0229">DNA integration</keyword>
<evidence type="ECO:0000313" key="6">
    <source>
        <dbReference type="EMBL" id="KIZ47838.1"/>
    </source>
</evidence>
<keyword evidence="3" id="KW-0238">DNA-binding</keyword>
<dbReference type="RefSeq" id="WP_044405132.1">
    <property type="nucleotide sequence ID" value="NZ_JXXE01000035.1"/>
</dbReference>
<dbReference type="PANTHER" id="PTHR30629">
    <property type="entry name" value="PROPHAGE INTEGRASE"/>
    <property type="match status" value="1"/>
</dbReference>
<dbReference type="GO" id="GO:0003677">
    <property type="term" value="F:DNA binding"/>
    <property type="evidence" value="ECO:0007669"/>
    <property type="project" value="UniProtKB-KW"/>
</dbReference>
<dbReference type="GO" id="GO:0015074">
    <property type="term" value="P:DNA integration"/>
    <property type="evidence" value="ECO:0007669"/>
    <property type="project" value="UniProtKB-KW"/>
</dbReference>
<dbReference type="CDD" id="cd00801">
    <property type="entry name" value="INT_P4_C"/>
    <property type="match status" value="1"/>
</dbReference>
<proteinExistence type="inferred from homology"/>
<dbReference type="InterPro" id="IPR050808">
    <property type="entry name" value="Phage_Integrase"/>
</dbReference>
<protein>
    <recommendedName>
        <fullName evidence="5">Tyr recombinase domain-containing protein</fullName>
    </recommendedName>
</protein>
<dbReference type="EMBL" id="JXXE01000035">
    <property type="protein sequence ID" value="KIZ47838.1"/>
    <property type="molecule type" value="Genomic_DNA"/>
</dbReference>
<dbReference type="InterPro" id="IPR038488">
    <property type="entry name" value="Integrase_DNA-bd_sf"/>
</dbReference>
<keyword evidence="4" id="KW-0233">DNA recombination</keyword>
<comment type="similarity">
    <text evidence="1">Belongs to the 'phage' integrase family.</text>
</comment>
<dbReference type="InterPro" id="IPR011010">
    <property type="entry name" value="DNA_brk_join_enz"/>
</dbReference>
<dbReference type="PANTHER" id="PTHR30629:SF6">
    <property type="entry name" value="PROPHAGE INTEGRASE INTA-RELATED"/>
    <property type="match status" value="1"/>
</dbReference>
<dbReference type="Gene3D" id="1.10.443.10">
    <property type="entry name" value="Intergrase catalytic core"/>
    <property type="match status" value="1"/>
</dbReference>
<evidence type="ECO:0000256" key="1">
    <source>
        <dbReference type="ARBA" id="ARBA00008857"/>
    </source>
</evidence>